<name>A0A6J5TG03_PRUAR</name>
<protein>
    <submittedName>
        <fullName evidence="2">Uncharacterized protein</fullName>
    </submittedName>
</protein>
<feature type="compositionally biased region" description="Acidic residues" evidence="1">
    <location>
        <begin position="49"/>
        <end position="66"/>
    </location>
</feature>
<sequence>MGFPGAPRLNMAFTAPNHPIFGGVSSNLGWMRTNPHIQPSIVPLGQNDSEVEEEQNEDEEDPLDRDFIDSDYEQIGEAKEIEIDNNMFEENINNPIEEEHEEMGFAGKILDHLENSEDFHSKHGYDESDVDDEVSSKKKRTNIVPNYRQWRRESMLRNPSFDIGMHFPNKSKFKEAVIAS</sequence>
<accession>A0A6J5TG03</accession>
<dbReference type="AlphaFoldDB" id="A0A6J5TG03"/>
<reference evidence="2 3" key="1">
    <citation type="submission" date="2020-05" db="EMBL/GenBank/DDBJ databases">
        <authorList>
            <person name="Campoy J."/>
            <person name="Schneeberger K."/>
            <person name="Spophaly S."/>
        </authorList>
    </citation>
    <scope>NUCLEOTIDE SEQUENCE [LARGE SCALE GENOMIC DNA]</scope>
    <source>
        <strain evidence="2">PruArmRojPasFocal</strain>
    </source>
</reference>
<evidence type="ECO:0000313" key="3">
    <source>
        <dbReference type="Proteomes" id="UP000507222"/>
    </source>
</evidence>
<dbReference type="EMBL" id="CAEKDK010000001">
    <property type="protein sequence ID" value="CAB4261628.1"/>
    <property type="molecule type" value="Genomic_DNA"/>
</dbReference>
<feature type="region of interest" description="Disordered" evidence="1">
    <location>
        <begin position="119"/>
        <end position="142"/>
    </location>
</feature>
<evidence type="ECO:0000256" key="1">
    <source>
        <dbReference type="SAM" id="MobiDB-lite"/>
    </source>
</evidence>
<feature type="region of interest" description="Disordered" evidence="1">
    <location>
        <begin position="43"/>
        <end position="66"/>
    </location>
</feature>
<dbReference type="Proteomes" id="UP000507222">
    <property type="component" value="Unassembled WGS sequence"/>
</dbReference>
<gene>
    <name evidence="2" type="ORF">CURHAP_LOCUS380</name>
</gene>
<organism evidence="2 3">
    <name type="scientific">Prunus armeniaca</name>
    <name type="common">Apricot</name>
    <name type="synonym">Armeniaca vulgaris</name>
    <dbReference type="NCBI Taxonomy" id="36596"/>
    <lineage>
        <taxon>Eukaryota</taxon>
        <taxon>Viridiplantae</taxon>
        <taxon>Streptophyta</taxon>
        <taxon>Embryophyta</taxon>
        <taxon>Tracheophyta</taxon>
        <taxon>Spermatophyta</taxon>
        <taxon>Magnoliopsida</taxon>
        <taxon>eudicotyledons</taxon>
        <taxon>Gunneridae</taxon>
        <taxon>Pentapetalae</taxon>
        <taxon>rosids</taxon>
        <taxon>fabids</taxon>
        <taxon>Rosales</taxon>
        <taxon>Rosaceae</taxon>
        <taxon>Amygdaloideae</taxon>
        <taxon>Amygdaleae</taxon>
        <taxon>Prunus</taxon>
    </lineage>
</organism>
<proteinExistence type="predicted"/>
<evidence type="ECO:0000313" key="2">
    <source>
        <dbReference type="EMBL" id="CAB4261628.1"/>
    </source>
</evidence>